<proteinExistence type="predicted"/>
<protein>
    <submittedName>
        <fullName evidence="1">Uncharacterized protein</fullName>
    </submittedName>
</protein>
<keyword evidence="2" id="KW-1185">Reference proteome</keyword>
<evidence type="ECO:0000313" key="2">
    <source>
        <dbReference type="Proteomes" id="UP000078292"/>
    </source>
</evidence>
<organism evidence="1 2">
    <name type="scientific">Enteractinococcus helveticum</name>
    <dbReference type="NCBI Taxonomy" id="1837282"/>
    <lineage>
        <taxon>Bacteria</taxon>
        <taxon>Bacillati</taxon>
        <taxon>Actinomycetota</taxon>
        <taxon>Actinomycetes</taxon>
        <taxon>Micrococcales</taxon>
        <taxon>Micrococcaceae</taxon>
    </lineage>
</organism>
<name>A0A1B7LVM3_9MICC</name>
<dbReference type="AlphaFoldDB" id="A0A1B7LVM3"/>
<sequence length="371" mass="41706">MAQLLLAGPRGRRFLLEYALASELERNPVRTDETFGQAVVYASYRMDPDEMTASAVFGWVTSDGQPFEVTVDEVAQRLKTLELLEPTPWRLRHAVGAAVDSARYWQEPEGTDILAATPEMLRELYRVAAHIAASTFIRWWCTPVDMSGQYAVRWEDTPLKTIPENVQETLLAARHQIHTEERWARVERGSDPTAGGSGEWWSHPCFTLPSSTRLLSDGLPAGLRFVEDSLGWEHADSVELIVPKGLRVFEIEDAADWASLCAQFPIEVTAQKRPEWYAVTGHTGRWVVPDWVQVAEHYDGIHLQVGAYLAAAGVAIPIDDSTDTASMIAGWNPDETYWFSSNINYDHQYTRWELRDAGTGMVWKPASPETS</sequence>
<dbReference type="EMBL" id="LXEY01000102">
    <property type="protein sequence ID" value="OAV53973.1"/>
    <property type="molecule type" value="Genomic_DNA"/>
</dbReference>
<evidence type="ECO:0000313" key="1">
    <source>
        <dbReference type="EMBL" id="OAV53973.1"/>
    </source>
</evidence>
<dbReference type="Proteomes" id="UP000078292">
    <property type="component" value="Unassembled WGS sequence"/>
</dbReference>
<reference evidence="1 2" key="1">
    <citation type="submission" date="2016-04" db="EMBL/GenBank/DDBJ databases">
        <title>First whole genome shotgun sequence of the bacterium Enteractinococcus sp. strain UASWS1574.</title>
        <authorList>
            <person name="Crovadore J."/>
            <person name="Chablais R."/>
            <person name="Lefort F."/>
        </authorList>
    </citation>
    <scope>NUCLEOTIDE SEQUENCE [LARGE SCALE GENOMIC DNA]</scope>
    <source>
        <strain evidence="1 2">UASWS1574</strain>
    </source>
</reference>
<comment type="caution">
    <text evidence="1">The sequence shown here is derived from an EMBL/GenBank/DDBJ whole genome shotgun (WGS) entry which is preliminary data.</text>
</comment>
<accession>A0A1B7LVM3</accession>
<gene>
    <name evidence="1" type="ORF">A6F49_00500</name>
</gene>